<dbReference type="HOGENOM" id="CLU_009886_0_0_3"/>
<keyword evidence="1" id="KW-0614">Plasmid</keyword>
<accession>E0UNU4</accession>
<geneLocation type="plasmid" evidence="1 2">
    <name>Cy782204</name>
</geneLocation>
<proteinExistence type="predicted"/>
<gene>
    <name evidence="1" type="ordered locus">Cyan7822_6675</name>
</gene>
<protein>
    <submittedName>
        <fullName evidence="1">Uncharacterized protein</fullName>
    </submittedName>
</protein>
<keyword evidence="2" id="KW-1185">Reference proteome</keyword>
<dbReference type="Proteomes" id="UP000008206">
    <property type="component" value="Plasmid Cy782204"/>
</dbReference>
<dbReference type="OrthoDB" id="7375371at2"/>
<sequence>MLSNVRVIASAVKEGKSLPLLLYDDDIARQWQENTENILIYKRKTLASLSPEELEDLKNNREVIVVEKNDLFLDELYFIYLDEALPGGLLPETKNNDSIIFNDRRVTPLIPLNQILLDYFTPEDLVSKIKFQMLKGEENKVRLTLNLPLSGIQSDKSNENPKVYSLSKDYTLFEKNLLTDQLPVLEVWPNFQAQGWKEYYGFYYDAELGESTFQVSFPNARYTHSFKQGMGTYQMVHLESFPECIHCLDGDKTIIGLILLKSPETVELKKKWKVGVDFEALFTNVYVNDKGVAEALKMEDLLYQVTESNSETRLTVLFEYFIPQAFLPKEKPLPLPTVLTMNGKNPQNEKLLPILDGRIYVPDSSRFDPKEEWVKTDLKWSVNNLPYIEVFLKHLALHITALAAYSGVREIEWFLSYPSPLSRRYKRLYVSLWQDLTTELEKTTGIIQKSPDFNFNNLRSDSLAFAQYFRDFEEYDLVYTTCVYLLDRTADIGIWEDNQLIHQTTISLGEKDLFRDFLRSNLKFVEQKFKLDPLDRRRWKDLTREAFERKLNVWIRWESHHWLKSERILLQDDPDLQGLVRLTSIGLAGLYYYVGIILEVLGREGKYKRNKITPVYLGGRGSHILNWLDNRGVFNKNSEINELFSRMLSAGSGFEDTEELTRLSRHLGDEVACGLVLNDTRLSQIENNINEGLIAGEDFLLKVFNNRENQENTKRISRESRLKLEEGEEVIDFKIPELVQLPKFLYEFHKALRDLDIEEITPLKGYVRSPERDKNKKLWDETQRHLESYLLNKKEHFSREPPFILGLKALLQVLGQEWVESGTYDEEQSR</sequence>
<dbReference type="AlphaFoldDB" id="E0UNU4"/>
<evidence type="ECO:0000313" key="2">
    <source>
        <dbReference type="Proteomes" id="UP000008206"/>
    </source>
</evidence>
<dbReference type="RefSeq" id="WP_013325746.1">
    <property type="nucleotide sequence ID" value="NC_014503.1"/>
</dbReference>
<dbReference type="eggNOG" id="COG0443">
    <property type="taxonomic scope" value="Bacteria"/>
</dbReference>
<reference evidence="2" key="1">
    <citation type="journal article" date="2011" name="MBio">
        <title>Novel metabolic attributes of the genus Cyanothece, comprising a group of unicellular nitrogen-fixing Cyanobacteria.</title>
        <authorList>
            <person name="Bandyopadhyay A."/>
            <person name="Elvitigala T."/>
            <person name="Welsh E."/>
            <person name="Stockel J."/>
            <person name="Liberton M."/>
            <person name="Min H."/>
            <person name="Sherman L.A."/>
            <person name="Pakrasi H.B."/>
        </authorList>
    </citation>
    <scope>NUCLEOTIDE SEQUENCE [LARGE SCALE GENOMIC DNA]</scope>
    <source>
        <strain evidence="2">PCC 7822</strain>
        <plasmid evidence="2">Cy782204</plasmid>
    </source>
</reference>
<evidence type="ECO:0000313" key="1">
    <source>
        <dbReference type="EMBL" id="ADN18624.1"/>
    </source>
</evidence>
<dbReference type="KEGG" id="cyj:Cyan7822_6675"/>
<name>E0UNU4_GLOV7</name>
<dbReference type="EMBL" id="CP002202">
    <property type="protein sequence ID" value="ADN18624.1"/>
    <property type="molecule type" value="Genomic_DNA"/>
</dbReference>
<organism evidence="1 2">
    <name type="scientific">Gloeothece verrucosa (strain PCC 7822)</name>
    <name type="common">Cyanothece sp. (strain PCC 7822)</name>
    <dbReference type="NCBI Taxonomy" id="497965"/>
    <lineage>
        <taxon>Bacteria</taxon>
        <taxon>Bacillati</taxon>
        <taxon>Cyanobacteriota</taxon>
        <taxon>Cyanophyceae</taxon>
        <taxon>Oscillatoriophycideae</taxon>
        <taxon>Chroococcales</taxon>
        <taxon>Aphanothecaceae</taxon>
        <taxon>Gloeothece</taxon>
        <taxon>Gloeothece verrucosa</taxon>
    </lineage>
</organism>